<feature type="transmembrane region" description="Helical" evidence="8">
    <location>
        <begin position="326"/>
        <end position="347"/>
    </location>
</feature>
<dbReference type="GO" id="GO:0022857">
    <property type="term" value="F:transmembrane transporter activity"/>
    <property type="evidence" value="ECO:0007669"/>
    <property type="project" value="InterPro"/>
</dbReference>
<feature type="compositionally biased region" description="Polar residues" evidence="7">
    <location>
        <begin position="1"/>
        <end position="11"/>
    </location>
</feature>
<keyword evidence="4 8" id="KW-0812">Transmembrane</keyword>
<dbReference type="SUPFAM" id="SSF103473">
    <property type="entry name" value="MFS general substrate transporter"/>
    <property type="match status" value="1"/>
</dbReference>
<feature type="transmembrane region" description="Helical" evidence="8">
    <location>
        <begin position="299"/>
        <end position="320"/>
    </location>
</feature>
<sequence length="474" mass="51019">MPGSDGSLNTDSARDSRSHLHGGPTEVLRGSESRRSSQILAIADSSALETIHSTNASSLDLSTLSVLPTSDRIRRRSEFGRARPSSIRPDVSLEPESVELSVLAPHDQFTKSQFHASGVALGIEEVSQRIGDPEIGPSLSNSVAPSVRFDDETGSTAPVISAAQRAIYRHKGRLHFAALCFSFFLEGWNDGTTGPLLPTIQKYYDIGFAIVSLLFVLNCVGFLSGAVLTVYLTDKFGFGKVLVFGAIVQLAAYAMLSPGGPFPLMCTAFCFAGFGISLQNAQGNGFVGSLKEDATTKLGFLHASYGLGAFAAPLVATQFAQQEHWSYHYLISASIGVVNVAFLAYVFRFKNQDDVMEEAGQAPGEADMAGQSKYKQIMGLKSVHFLACWALIYVGVEVTLGGWIVTFIEQKRGGGATAGYISSGFFGGLMLGRISLMWLNRKIGESRVMFIYAFLAIQYDLSLSCPISGQNIYN</sequence>
<feature type="transmembrane region" description="Helical" evidence="8">
    <location>
        <begin position="420"/>
        <end position="439"/>
    </location>
</feature>
<dbReference type="EMBL" id="SGPJ01000038">
    <property type="protein sequence ID" value="THH00870.1"/>
    <property type="molecule type" value="Genomic_DNA"/>
</dbReference>
<evidence type="ECO:0000313" key="10">
    <source>
        <dbReference type="Proteomes" id="UP000309038"/>
    </source>
</evidence>
<feature type="transmembrane region" description="Helical" evidence="8">
    <location>
        <begin position="238"/>
        <end position="256"/>
    </location>
</feature>
<dbReference type="GO" id="GO:0016020">
    <property type="term" value="C:membrane"/>
    <property type="evidence" value="ECO:0007669"/>
    <property type="project" value="TreeGrafter"/>
</dbReference>
<reference evidence="9 10" key="1">
    <citation type="submission" date="2019-02" db="EMBL/GenBank/DDBJ databases">
        <title>Genome sequencing of the rare red list fungi Phlebia centrifuga.</title>
        <authorList>
            <person name="Buettner E."/>
            <person name="Kellner H."/>
        </authorList>
    </citation>
    <scope>NUCLEOTIDE SEQUENCE [LARGE SCALE GENOMIC DNA]</scope>
    <source>
        <strain evidence="9 10">DSM 108282</strain>
    </source>
</reference>
<accession>A0A4S4KV18</accession>
<keyword evidence="10" id="KW-1185">Reference proteome</keyword>
<comment type="caution">
    <text evidence="9">The sequence shown here is derived from an EMBL/GenBank/DDBJ whole genome shotgun (WGS) entry which is preliminary data.</text>
</comment>
<evidence type="ECO:0000256" key="8">
    <source>
        <dbReference type="SAM" id="Phobius"/>
    </source>
</evidence>
<evidence type="ECO:0000256" key="5">
    <source>
        <dbReference type="ARBA" id="ARBA00022989"/>
    </source>
</evidence>
<feature type="region of interest" description="Disordered" evidence="7">
    <location>
        <begin position="1"/>
        <end position="36"/>
    </location>
</feature>
<dbReference type="InterPro" id="IPR051788">
    <property type="entry name" value="MFS_Transporter"/>
</dbReference>
<proteinExistence type="inferred from homology"/>
<dbReference type="InterPro" id="IPR011701">
    <property type="entry name" value="MFS"/>
</dbReference>
<dbReference type="AlphaFoldDB" id="A0A4S4KV18"/>
<keyword evidence="6 8" id="KW-0472">Membrane</keyword>
<dbReference type="Gene3D" id="1.20.1250.20">
    <property type="entry name" value="MFS general substrate transporter like domains"/>
    <property type="match status" value="2"/>
</dbReference>
<comment type="subcellular location">
    <subcellularLocation>
        <location evidence="1">Endomembrane system</location>
        <topology evidence="1">Multi-pass membrane protein</topology>
    </subcellularLocation>
</comment>
<evidence type="ECO:0000256" key="3">
    <source>
        <dbReference type="ARBA" id="ARBA00022448"/>
    </source>
</evidence>
<dbReference type="Pfam" id="PF07690">
    <property type="entry name" value="MFS_1"/>
    <property type="match status" value="1"/>
</dbReference>
<feature type="transmembrane region" description="Helical" evidence="8">
    <location>
        <begin position="383"/>
        <end position="408"/>
    </location>
</feature>
<keyword evidence="5 8" id="KW-1133">Transmembrane helix</keyword>
<organism evidence="9 10">
    <name type="scientific">Hermanssonia centrifuga</name>
    <dbReference type="NCBI Taxonomy" id="98765"/>
    <lineage>
        <taxon>Eukaryota</taxon>
        <taxon>Fungi</taxon>
        <taxon>Dikarya</taxon>
        <taxon>Basidiomycota</taxon>
        <taxon>Agaricomycotina</taxon>
        <taxon>Agaricomycetes</taxon>
        <taxon>Polyporales</taxon>
        <taxon>Meruliaceae</taxon>
        <taxon>Hermanssonia</taxon>
    </lineage>
</organism>
<dbReference type="GO" id="GO:0012505">
    <property type="term" value="C:endomembrane system"/>
    <property type="evidence" value="ECO:0007669"/>
    <property type="project" value="UniProtKB-SubCell"/>
</dbReference>
<evidence type="ECO:0000313" key="9">
    <source>
        <dbReference type="EMBL" id="THH00870.1"/>
    </source>
</evidence>
<evidence type="ECO:0000256" key="7">
    <source>
        <dbReference type="SAM" id="MobiDB-lite"/>
    </source>
</evidence>
<dbReference type="PANTHER" id="PTHR23514:SF3">
    <property type="entry name" value="BYPASS OF STOP CODON PROTEIN 6"/>
    <property type="match status" value="1"/>
</dbReference>
<protein>
    <recommendedName>
        <fullName evidence="11">Major facilitator superfamily (MFS) profile domain-containing protein</fullName>
    </recommendedName>
</protein>
<feature type="transmembrane region" description="Helical" evidence="8">
    <location>
        <begin position="208"/>
        <end position="231"/>
    </location>
</feature>
<dbReference type="PANTHER" id="PTHR23514">
    <property type="entry name" value="BYPASS OF STOP CODON PROTEIN 6"/>
    <property type="match status" value="1"/>
</dbReference>
<dbReference type="InterPro" id="IPR036259">
    <property type="entry name" value="MFS_trans_sf"/>
</dbReference>
<evidence type="ECO:0008006" key="11">
    <source>
        <dbReference type="Google" id="ProtNLM"/>
    </source>
</evidence>
<evidence type="ECO:0000256" key="2">
    <source>
        <dbReference type="ARBA" id="ARBA00008335"/>
    </source>
</evidence>
<gene>
    <name evidence="9" type="ORF">EW026_g1740</name>
</gene>
<dbReference type="Proteomes" id="UP000309038">
    <property type="component" value="Unassembled WGS sequence"/>
</dbReference>
<feature type="transmembrane region" description="Helical" evidence="8">
    <location>
        <begin position="262"/>
        <end position="278"/>
    </location>
</feature>
<evidence type="ECO:0000256" key="6">
    <source>
        <dbReference type="ARBA" id="ARBA00023136"/>
    </source>
</evidence>
<name>A0A4S4KV18_9APHY</name>
<keyword evidence="3" id="KW-0813">Transport</keyword>
<evidence type="ECO:0000256" key="4">
    <source>
        <dbReference type="ARBA" id="ARBA00022692"/>
    </source>
</evidence>
<evidence type="ECO:0000256" key="1">
    <source>
        <dbReference type="ARBA" id="ARBA00004127"/>
    </source>
</evidence>
<comment type="similarity">
    <text evidence="2">Belongs to the major facilitator superfamily.</text>
</comment>